<keyword evidence="2" id="KW-1185">Reference proteome</keyword>
<dbReference type="GO" id="GO:0030420">
    <property type="term" value="P:establishment of competence for transformation"/>
    <property type="evidence" value="ECO:0007669"/>
    <property type="project" value="InterPro"/>
</dbReference>
<evidence type="ECO:0000313" key="1">
    <source>
        <dbReference type="EMBL" id="KON89500.1"/>
    </source>
</evidence>
<dbReference type="RefSeq" id="WP_053436866.1">
    <property type="nucleotide sequence ID" value="NZ_LGUF01000007.1"/>
</dbReference>
<dbReference type="STRING" id="1459.AF332_23545"/>
<gene>
    <name evidence="1" type="ORF">AF332_23545</name>
</gene>
<reference evidence="2" key="1">
    <citation type="submission" date="2015-07" db="EMBL/GenBank/DDBJ databases">
        <title>Fjat-10036 dsm4.</title>
        <authorList>
            <person name="Liu B."/>
            <person name="Wang J."/>
            <person name="Zhu Y."/>
            <person name="Liu G."/>
            <person name="Chen Q."/>
            <person name="Chen Z."/>
            <person name="Lan J."/>
            <person name="Che J."/>
            <person name="Ge C."/>
            <person name="Shi H."/>
            <person name="Pan Z."/>
            <person name="Liu X."/>
        </authorList>
    </citation>
    <scope>NUCLEOTIDE SEQUENCE [LARGE SCALE GENOMIC DNA]</scope>
    <source>
        <strain evidence="2">DSM 4</strain>
    </source>
</reference>
<evidence type="ECO:0000313" key="2">
    <source>
        <dbReference type="Proteomes" id="UP000037109"/>
    </source>
</evidence>
<organism evidence="1 2">
    <name type="scientific">Sporosarcina globispora</name>
    <name type="common">Bacillus globisporus</name>
    <dbReference type="NCBI Taxonomy" id="1459"/>
    <lineage>
        <taxon>Bacteria</taxon>
        <taxon>Bacillati</taxon>
        <taxon>Bacillota</taxon>
        <taxon>Bacilli</taxon>
        <taxon>Bacillales</taxon>
        <taxon>Caryophanaceae</taxon>
        <taxon>Sporosarcina</taxon>
    </lineage>
</organism>
<dbReference type="AlphaFoldDB" id="A0A0M0GHW0"/>
<proteinExistence type="predicted"/>
<name>A0A0M0GHW0_SPOGL</name>
<dbReference type="PATRIC" id="fig|1459.3.peg.5194"/>
<dbReference type="InterPro" id="IPR010461">
    <property type="entry name" value="ComK"/>
</dbReference>
<dbReference type="Proteomes" id="UP000037109">
    <property type="component" value="Unassembled WGS sequence"/>
</dbReference>
<sequence>MKSHNTQMIEEYEINPNTMIIKPLSYGLKVYSQIWELDDEVTSPFKPIDIIKKSCRYFGSSYEGRKEGTRQLTGITHKAPITIDPTNFIYFFPTTSPNNPECIWIALDHINYFKRAENAQTQVVFKNKQSFIIPVSHTTLNNQLLRTALLKTTLRRRIEDSERKALYFVNGTKIMNASERTGAYQSRRD</sequence>
<protein>
    <submittedName>
        <fullName evidence="1">Transcriptional regulator</fullName>
    </submittedName>
</protein>
<dbReference type="EMBL" id="LGUF01000007">
    <property type="protein sequence ID" value="KON89500.1"/>
    <property type="molecule type" value="Genomic_DNA"/>
</dbReference>
<dbReference type="PIRSF" id="PIRSF011560">
    <property type="entry name" value="ComK"/>
    <property type="match status" value="1"/>
</dbReference>
<dbReference type="Pfam" id="PF06338">
    <property type="entry name" value="ComK"/>
    <property type="match status" value="1"/>
</dbReference>
<accession>A0A0M0GHW0</accession>
<comment type="caution">
    <text evidence="1">The sequence shown here is derived from an EMBL/GenBank/DDBJ whole genome shotgun (WGS) entry which is preliminary data.</text>
</comment>
<dbReference type="OrthoDB" id="2417337at2"/>